<keyword evidence="3" id="KW-0560">Oxidoreductase</keyword>
<dbReference type="SMART" id="SM00822">
    <property type="entry name" value="PKS_KR"/>
    <property type="match status" value="1"/>
</dbReference>
<comment type="similarity">
    <text evidence="5">Belongs to the thiolase-like superfamily. Beta-ketoacyl-ACP synthases family.</text>
</comment>
<feature type="domain" description="PKS/mFAS DH" evidence="8">
    <location>
        <begin position="1670"/>
        <end position="1976"/>
    </location>
</feature>
<dbReference type="eggNOG" id="COG3321">
    <property type="taxonomic scope" value="Bacteria"/>
</dbReference>
<dbReference type="Gene3D" id="3.40.50.720">
    <property type="entry name" value="NAD(P)-binding Rossmann-like Domain"/>
    <property type="match status" value="2"/>
</dbReference>
<dbReference type="PRINTS" id="PR00081">
    <property type="entry name" value="GDHRDH"/>
</dbReference>
<dbReference type="InterPro" id="IPR002347">
    <property type="entry name" value="SDR_fam"/>
</dbReference>
<dbReference type="PANTHER" id="PTHR43775:SF37">
    <property type="entry name" value="SI:DKEY-61P9.11"/>
    <property type="match status" value="1"/>
</dbReference>
<evidence type="ECO:0000259" key="7">
    <source>
        <dbReference type="PROSITE" id="PS52004"/>
    </source>
</evidence>
<feature type="region of interest" description="N-terminal hotdog fold" evidence="4">
    <location>
        <begin position="1670"/>
        <end position="1800"/>
    </location>
</feature>
<dbReference type="FunFam" id="3.40.50.720:FF:000084">
    <property type="entry name" value="Short-chain dehydrogenase reductase"/>
    <property type="match status" value="1"/>
</dbReference>
<evidence type="ECO:0000256" key="4">
    <source>
        <dbReference type="PROSITE-ProRule" id="PRU01363"/>
    </source>
</evidence>
<evidence type="ECO:0000259" key="8">
    <source>
        <dbReference type="PROSITE" id="PS52019"/>
    </source>
</evidence>
<dbReference type="Pfam" id="PF21089">
    <property type="entry name" value="PKS_DH_N"/>
    <property type="match status" value="1"/>
</dbReference>
<reference evidence="9 10" key="2">
    <citation type="journal article" date="2010" name="Stand. Genomic Sci.">
        <title>Complete genome sequence of Nakamurella multipartita type strain (Y-104).</title>
        <authorList>
            <person name="Tice H."/>
            <person name="Mayilraj S."/>
            <person name="Sims D."/>
            <person name="Lapidus A."/>
            <person name="Nolan M."/>
            <person name="Lucas S."/>
            <person name="Glavina Del Rio T."/>
            <person name="Copeland A."/>
            <person name="Cheng J.F."/>
            <person name="Meincke L."/>
            <person name="Bruce D."/>
            <person name="Goodwin L."/>
            <person name="Pitluck S."/>
            <person name="Ivanova N."/>
            <person name="Mavromatis K."/>
            <person name="Ovchinnikova G."/>
            <person name="Pati A."/>
            <person name="Chen A."/>
            <person name="Palaniappan K."/>
            <person name="Land M."/>
            <person name="Hauser L."/>
            <person name="Chang Y.J."/>
            <person name="Jeffries C.D."/>
            <person name="Detter J.C."/>
            <person name="Brettin T."/>
            <person name="Rohde M."/>
            <person name="Goker M."/>
            <person name="Bristow J."/>
            <person name="Eisen J.A."/>
            <person name="Markowitz V."/>
            <person name="Hugenholtz P."/>
            <person name="Kyrpides N.C."/>
            <person name="Klenk H.P."/>
            <person name="Chen F."/>
        </authorList>
    </citation>
    <scope>NUCLEOTIDE SEQUENCE [LARGE SCALE GENOMIC DNA]</scope>
    <source>
        <strain evidence="10">ATCC 700099 / DSM 44233 / CIP 104796 / JCM 9543 / NBRC 105858 / Y-104</strain>
    </source>
</reference>
<dbReference type="InterPro" id="IPR042104">
    <property type="entry name" value="PKS_dehydratase_sf"/>
</dbReference>
<feature type="active site" description="Proton donor; for dehydratase activity" evidence="4">
    <location>
        <position position="1884"/>
    </location>
</feature>
<dbReference type="Pfam" id="PF00109">
    <property type="entry name" value="ketoacyl-synt"/>
    <property type="match status" value="2"/>
</dbReference>
<dbReference type="Gene3D" id="3.10.129.110">
    <property type="entry name" value="Polyketide synthase dehydratase"/>
    <property type="match status" value="1"/>
</dbReference>
<sequence>MPMDEVAGRVVLVTGGAKGVGREVVRAFARRGATVLVNYFHSRAEAERLQAELADQGLPITLLRASVAKREQVDEMFDTIARDVGRLDVLVNNAALGALRPLAELDERDWTRTFDTILKGSLWCAQRAARLMPAGGAIVNLSSVGSPFVLDGYTAVGTAKAALESLTRYLAVEFAGAGIRVNTASGGLLDGSVAGLFPDADRLRSTVVAATPLGRLGTEAELAEVVLFLASPAASWVTGQCLIADGGLSLGHAMLSAGSTPAGPIPAGAEPSAAPEPVAKTQPVAAPQPVATPQAVAAPETVPPAAPLAPSGSEIGAGAGIAVVGMGIKVPGAADPDSFFQLLLGERPVFSEPGERWDIESFWAPADSDVPDSTYSRTLGFIHDEQPDGVPAQDYTTAWLRHCLQQALAGVHRRADDRHLFAVGYTADGSQHLEEAMVWAGIEHRLAARLDPADPATAAALHRLRRLLPHVNDDPGHSLPHAVGAAAADGLLPADTELLMLDTACSSSLFAVESAVQALRNGTCDVAVAGASFAVGPRHSTLFAGLHGLSASNDVRSFDAEADGVLFSDGAAVVVLKTLDRARADGDHILGLLTGVGTSADGRGKAIYAPNTKGQQVAIERAWTAAGIGATDVDWVVAHGTGTRAGDQVEVKTLTAALAGHPGVWVTSNKSIVGHTGWVAGIVSLIHVLTALQHRLIPGQRRFTAAPAAWQLERTPLRIPTTDQAWPQPPDRPRTAAVSGFGFGGTNAHVVVREYSPSARYAVNPVVPVDDDPVVLVGWSARLPGEPDRPTVRRWLAGDPAAAPDPSFGEQFPLPPVGTFRIPSATLNTIDRAQVLAMQCVQDLDPGLGQALDRHGARTGVVAGHLGPTRNAVGYALRTYLRYLSQHISADPQLAALRPALAAYTAEICSLVPPTNEDATPGIMPNIIPARITNYFGFTGSNLTVDTGFGSGLAATGLAIERIRDGGWDAGLVLGVNGNSTPELRGLLGQSLGGAVPAEGAVLLVLTRRSIATREHLPVLAELDVCRDPAEYPVPAPPAVLAGRHHLGAQGTLELVAALDRPQTSVVTCTDAITGARVAVQVRPVADRPADRSAPALTAALRTPAGEAEPAAPADPESAPAPAVPAPTVPAPTVPAPTVTPFAVAYRRWEGENVRSALPALPANCLIVTDRPEDLPPVDPSCLVLSSVPHAGAGVVALPGPVDETTVTDAIAAFGRPLMQLRVIVTLGADRDPTEPGFTAALALADLTFLAIRALFADPAGPAGGSCCLLALDAVRDTRPRAGTGIFTGMLKTLRAERPDLDVMAVLTTTRSAADGLAELVAESRRARLLPVTVLAAGRRYVPLPVPRADAGEGPGPLRLDRTSVVVAAGGSRGVTAALLTALAQRSAPTLWVLGSNRLDHPAADDARPSRAEFLAAAHAAGSGRKLAELNRVFDRLMQAWEARATLEELTRLCGAGSVHYRVCDLTDPAAVARTVDEIQAVSGRVDLVLFGAGISRSAALERKRLADFRAVRDVKALGYAHLRRAFAGRPPLAWCNFGSILGFTGQPGEIDYTAGNDLLASAAAAGRDDGCQEFTIGWTLWDSIGLAADPVTRGFLHRSGFSGGMSTAEGIALFFGELDRPSRDRVTIHLGAAEKAMLDDRFPGLRAAMADAADRPRPRVARVDPDLLPPAIGRRSLRASDRTFDADDRAFDFLLDLDHDPYLAHHLVDGRPTLPGTFALELAATAAETLCPGRRAIAFEHVVFRKFLRLHPTRKSLAIRVRATRISDIADGTGTSVRVTITSDVRAPSGELLVADQVHADLEVRVADRPGCSTVPPRAVLATGWPTVDPYLQPNPAVQLSGPLDTLRSPVRGEHAGQAMFVLRPEAYRAPFDRFRIPALLLDGLARTSVLAGGDRTARPLVALSRIERVDLFDSAADGRNDGALAATYPRIRLIAGPDPATPGAFLGEAVAPSGVVLARISGLVGALLGWCTADGAGFRRADRGRETRSVTTTVTQSSGLVRQSAAHAALEE</sequence>
<dbReference type="eggNOG" id="COG1028">
    <property type="taxonomic scope" value="Bacteria"/>
</dbReference>
<dbReference type="GO" id="GO:0004312">
    <property type="term" value="F:fatty acid synthase activity"/>
    <property type="evidence" value="ECO:0007669"/>
    <property type="project" value="TreeGrafter"/>
</dbReference>
<dbReference type="Pfam" id="PF02801">
    <property type="entry name" value="Ketoacyl-synt_C"/>
    <property type="match status" value="1"/>
</dbReference>
<evidence type="ECO:0000256" key="1">
    <source>
        <dbReference type="ARBA" id="ARBA00022450"/>
    </source>
</evidence>
<keyword evidence="10" id="KW-1185">Reference proteome</keyword>
<dbReference type="Proteomes" id="UP000002218">
    <property type="component" value="Chromosome"/>
</dbReference>
<feature type="active site" description="Proton acceptor; for dehydratase activity" evidence="4">
    <location>
        <position position="1707"/>
    </location>
</feature>
<evidence type="ECO:0000313" key="9">
    <source>
        <dbReference type="EMBL" id="ACV80181.1"/>
    </source>
</evidence>
<dbReference type="InterPro" id="IPR016039">
    <property type="entry name" value="Thiolase-like"/>
</dbReference>
<dbReference type="InterPro" id="IPR014030">
    <property type="entry name" value="Ketoacyl_synth_N"/>
</dbReference>
<dbReference type="PANTHER" id="PTHR43775">
    <property type="entry name" value="FATTY ACID SYNTHASE"/>
    <property type="match status" value="1"/>
</dbReference>
<dbReference type="SMART" id="SM00825">
    <property type="entry name" value="PKS_KS"/>
    <property type="match status" value="1"/>
</dbReference>
<proteinExistence type="inferred from homology"/>
<dbReference type="STRING" id="479431.Namu_3886"/>
<dbReference type="HOGENOM" id="CLU_233928_0_0_11"/>
<dbReference type="InParanoid" id="C8XGV0"/>
<dbReference type="KEGG" id="nml:Namu_3886"/>
<evidence type="ECO:0000256" key="3">
    <source>
        <dbReference type="ARBA" id="ARBA00023002"/>
    </source>
</evidence>
<dbReference type="Pfam" id="PF13561">
    <property type="entry name" value="adh_short_C2"/>
    <property type="match status" value="1"/>
</dbReference>
<dbReference type="InterPro" id="IPR036291">
    <property type="entry name" value="NAD(P)-bd_dom_sf"/>
</dbReference>
<dbReference type="eggNOG" id="COG0304">
    <property type="taxonomic scope" value="Bacteria"/>
</dbReference>
<keyword evidence="1" id="KW-0596">Phosphopantetheine</keyword>
<dbReference type="InterPro" id="IPR049552">
    <property type="entry name" value="PKS_DH_N"/>
</dbReference>
<accession>C8XGV0</accession>
<feature type="region of interest" description="Disordered" evidence="6">
    <location>
        <begin position="1104"/>
        <end position="1132"/>
    </location>
</feature>
<dbReference type="InterPro" id="IPR014031">
    <property type="entry name" value="Ketoacyl_synth_C"/>
</dbReference>
<dbReference type="GO" id="GO:0006633">
    <property type="term" value="P:fatty acid biosynthetic process"/>
    <property type="evidence" value="ECO:0007669"/>
    <property type="project" value="TreeGrafter"/>
</dbReference>
<dbReference type="Gene3D" id="3.40.47.10">
    <property type="match status" value="2"/>
</dbReference>
<keyword evidence="2" id="KW-0597">Phosphoprotein</keyword>
<evidence type="ECO:0000256" key="2">
    <source>
        <dbReference type="ARBA" id="ARBA00022553"/>
    </source>
</evidence>
<reference evidence="10" key="1">
    <citation type="submission" date="2009-09" db="EMBL/GenBank/DDBJ databases">
        <title>The complete genome of Nakamurella multipartita DSM 44233.</title>
        <authorList>
            <consortium name="US DOE Joint Genome Institute (JGI-PGF)"/>
            <person name="Lucas S."/>
            <person name="Copeland A."/>
            <person name="Lapidus A."/>
            <person name="Glavina del Rio T."/>
            <person name="Dalin E."/>
            <person name="Tice H."/>
            <person name="Bruce D."/>
            <person name="Goodwin L."/>
            <person name="Pitluck S."/>
            <person name="Kyrpides N."/>
            <person name="Mavromatis K."/>
            <person name="Ivanova N."/>
            <person name="Ovchinnikova G."/>
            <person name="Sims D."/>
            <person name="Meincke L."/>
            <person name="Brettin T."/>
            <person name="Detter J.C."/>
            <person name="Han C."/>
            <person name="Larimer F."/>
            <person name="Land M."/>
            <person name="Hauser L."/>
            <person name="Markowitz V."/>
            <person name="Cheng J.-F."/>
            <person name="Hugenholtz P."/>
            <person name="Woyke T."/>
            <person name="Wu D."/>
            <person name="Klenk H.-P."/>
            <person name="Eisen J.A."/>
        </authorList>
    </citation>
    <scope>NUCLEOTIDE SEQUENCE [LARGE SCALE GENOMIC DNA]</scope>
    <source>
        <strain evidence="10">ATCC 700099 / DSM 44233 / CIP 104796 / JCM 9543 / NBRC 105858 / Y-104</strain>
    </source>
</reference>
<feature type="compositionally biased region" description="Pro residues" evidence="6">
    <location>
        <begin position="1122"/>
        <end position="1132"/>
    </location>
</feature>
<dbReference type="Pfam" id="PF08659">
    <property type="entry name" value="KR"/>
    <property type="match status" value="1"/>
</dbReference>
<dbReference type="CDD" id="cd00833">
    <property type="entry name" value="PKS"/>
    <property type="match status" value="1"/>
</dbReference>
<dbReference type="PRINTS" id="PR00080">
    <property type="entry name" value="SDRFAMILY"/>
</dbReference>
<dbReference type="SUPFAM" id="SSF53901">
    <property type="entry name" value="Thiolase-like"/>
    <property type="match status" value="3"/>
</dbReference>
<dbReference type="OrthoDB" id="3676637at2"/>
<protein>
    <submittedName>
        <fullName evidence="9">Beta-ketoacyl synthase</fullName>
    </submittedName>
</protein>
<feature type="domain" description="Ketosynthase family 3 (KS3)" evidence="7">
    <location>
        <begin position="318"/>
        <end position="754"/>
    </location>
</feature>
<keyword evidence="5" id="KW-0808">Transferase</keyword>
<dbReference type="InterPro" id="IPR013968">
    <property type="entry name" value="PKS_KR"/>
</dbReference>
<organism evidence="9 10">
    <name type="scientific">Nakamurella multipartita (strain ATCC 700099 / DSM 44233 / CIP 104796 / JCM 9543 / NBRC 105858 / Y-104)</name>
    <name type="common">Microsphaera multipartita</name>
    <dbReference type="NCBI Taxonomy" id="479431"/>
    <lineage>
        <taxon>Bacteria</taxon>
        <taxon>Bacillati</taxon>
        <taxon>Actinomycetota</taxon>
        <taxon>Actinomycetes</taxon>
        <taxon>Nakamurellales</taxon>
        <taxon>Nakamurellaceae</taxon>
        <taxon>Nakamurella</taxon>
    </lineage>
</organism>
<dbReference type="InterPro" id="IPR049900">
    <property type="entry name" value="PKS_mFAS_DH"/>
</dbReference>
<feature type="region of interest" description="C-terminal hotdog fold" evidence="4">
    <location>
        <begin position="1821"/>
        <end position="1976"/>
    </location>
</feature>
<evidence type="ECO:0000256" key="6">
    <source>
        <dbReference type="SAM" id="MobiDB-lite"/>
    </source>
</evidence>
<feature type="region of interest" description="Disordered" evidence="6">
    <location>
        <begin position="261"/>
        <end position="282"/>
    </location>
</feature>
<dbReference type="SUPFAM" id="SSF51735">
    <property type="entry name" value="NAD(P)-binding Rossmann-fold domains"/>
    <property type="match status" value="2"/>
</dbReference>
<dbReference type="InterPro" id="IPR057326">
    <property type="entry name" value="KR_dom"/>
</dbReference>
<gene>
    <name evidence="9" type="ordered locus">Namu_3886</name>
</gene>
<dbReference type="InterPro" id="IPR020841">
    <property type="entry name" value="PKS_Beta-ketoAc_synthase_dom"/>
</dbReference>
<dbReference type="GO" id="GO:0016491">
    <property type="term" value="F:oxidoreductase activity"/>
    <property type="evidence" value="ECO:0007669"/>
    <property type="project" value="UniProtKB-KW"/>
</dbReference>
<feature type="compositionally biased region" description="Low complexity" evidence="6">
    <location>
        <begin position="1104"/>
        <end position="1121"/>
    </location>
</feature>
<evidence type="ECO:0000313" key="10">
    <source>
        <dbReference type="Proteomes" id="UP000002218"/>
    </source>
</evidence>
<dbReference type="PROSITE" id="PS52004">
    <property type="entry name" value="KS3_2"/>
    <property type="match status" value="1"/>
</dbReference>
<name>C8XGV0_NAKMY</name>
<dbReference type="EMBL" id="CP001737">
    <property type="protein sequence ID" value="ACV80181.1"/>
    <property type="molecule type" value="Genomic_DNA"/>
</dbReference>
<dbReference type="RefSeq" id="WP_015749008.1">
    <property type="nucleotide sequence ID" value="NC_013235.1"/>
</dbReference>
<dbReference type="CDD" id="cd05359">
    <property type="entry name" value="ChcA_like_SDR_c"/>
    <property type="match status" value="1"/>
</dbReference>
<evidence type="ECO:0000256" key="5">
    <source>
        <dbReference type="RuleBase" id="RU003694"/>
    </source>
</evidence>
<dbReference type="PROSITE" id="PS52019">
    <property type="entry name" value="PKS_MFAS_DH"/>
    <property type="match status" value="1"/>
</dbReference>
<dbReference type="InterPro" id="IPR050091">
    <property type="entry name" value="PKS_NRPS_Biosynth_Enz"/>
</dbReference>